<protein>
    <submittedName>
        <fullName evidence="2">Uncharacterized protein</fullName>
    </submittedName>
</protein>
<sequence>MTPDRQACTTGEGESPGEPDGTGPRATARVAHRPRRTLCHMGDGPSRALQVCSLGWITEGIQSGGSPILSGEWQLAYLEGHLSGGGVSWYRRGCTPAQGMSRHRAVPFLGIGWCAGSCHSFLGTSCELSVHCAPSSVSAP</sequence>
<gene>
    <name evidence="2" type="ORF">Scani_20160</name>
</gene>
<comment type="caution">
    <text evidence="2">The sequence shown here is derived from an EMBL/GenBank/DDBJ whole genome shotgun (WGS) entry which is preliminary data.</text>
</comment>
<dbReference type="AlphaFoldDB" id="A0A640S3T3"/>
<evidence type="ECO:0000256" key="1">
    <source>
        <dbReference type="SAM" id="MobiDB-lite"/>
    </source>
</evidence>
<name>A0A640S3T3_9ACTN</name>
<dbReference type="EMBL" id="BLIN01000003">
    <property type="protein sequence ID" value="GFE05748.1"/>
    <property type="molecule type" value="Genomic_DNA"/>
</dbReference>
<dbReference type="Proteomes" id="UP000435837">
    <property type="component" value="Unassembled WGS sequence"/>
</dbReference>
<reference evidence="2 3" key="1">
    <citation type="submission" date="2019-12" db="EMBL/GenBank/DDBJ databases">
        <title>Whole genome shotgun sequence of Streptomyces caniferus NBRC 15389.</title>
        <authorList>
            <person name="Ichikawa N."/>
            <person name="Kimura A."/>
            <person name="Kitahashi Y."/>
            <person name="Komaki H."/>
            <person name="Tamura T."/>
        </authorList>
    </citation>
    <scope>NUCLEOTIDE SEQUENCE [LARGE SCALE GENOMIC DNA]</scope>
    <source>
        <strain evidence="2 3">NBRC 15389</strain>
    </source>
</reference>
<evidence type="ECO:0000313" key="3">
    <source>
        <dbReference type="Proteomes" id="UP000435837"/>
    </source>
</evidence>
<feature type="region of interest" description="Disordered" evidence="1">
    <location>
        <begin position="1"/>
        <end position="29"/>
    </location>
</feature>
<organism evidence="2 3">
    <name type="scientific">Streptomyces caniferus</name>
    <dbReference type="NCBI Taxonomy" id="285557"/>
    <lineage>
        <taxon>Bacteria</taxon>
        <taxon>Bacillati</taxon>
        <taxon>Actinomycetota</taxon>
        <taxon>Actinomycetes</taxon>
        <taxon>Kitasatosporales</taxon>
        <taxon>Streptomycetaceae</taxon>
        <taxon>Streptomyces</taxon>
    </lineage>
</organism>
<accession>A0A640S3T3</accession>
<evidence type="ECO:0000313" key="2">
    <source>
        <dbReference type="EMBL" id="GFE05748.1"/>
    </source>
</evidence>
<proteinExistence type="predicted"/>